<name>A0A1G9VVD2_9EURY</name>
<feature type="compositionally biased region" description="Gly residues" evidence="1">
    <location>
        <begin position="387"/>
        <end position="452"/>
    </location>
</feature>
<dbReference type="RefSeq" id="WP_211603253.1">
    <property type="nucleotide sequence ID" value="NZ_FNHL01000003.1"/>
</dbReference>
<dbReference type="Proteomes" id="UP000199451">
    <property type="component" value="Unassembled WGS sequence"/>
</dbReference>
<dbReference type="OrthoDB" id="137379at2157"/>
<gene>
    <name evidence="2" type="ORF">SAMN04487949_2526</name>
</gene>
<dbReference type="PROSITE" id="PS51318">
    <property type="entry name" value="TAT"/>
    <property type="match status" value="1"/>
</dbReference>
<feature type="region of interest" description="Disordered" evidence="1">
    <location>
        <begin position="373"/>
        <end position="452"/>
    </location>
</feature>
<dbReference type="InterPro" id="IPR006311">
    <property type="entry name" value="TAT_signal"/>
</dbReference>
<dbReference type="EMBL" id="FNHL01000003">
    <property type="protein sequence ID" value="SDM76262.1"/>
    <property type="molecule type" value="Genomic_DNA"/>
</dbReference>
<evidence type="ECO:0000313" key="3">
    <source>
        <dbReference type="Proteomes" id="UP000199451"/>
    </source>
</evidence>
<dbReference type="STRING" id="660521.SAMN04487949_2526"/>
<sequence>MKTDDTFGLSRRRLLAGLATVGTASSATGFATTALLSDREEFTDNTLVGGRLDLAVAVRSVYDGAGETPVVVEGVADGSTAVALELTDVKPGDSGRLRFDLDLTGNPAYLWLCTRLTANDENGQPEPELNHAADDSTETGELADALQATLGYCDADGELLATIASGSLADVLDAIAGGLPLDGTGDETAVAGEQVCYAGSDYEAPDGVVNPALCLDWELPFETGNEVQTDTVGVDVAFSAFQCRHNDGTRSPCAGGGDTEEPPDEPPEEHDAPAISFVAFGTDEELSGDVAFSNVQYKEENEPIGFDWASDDPVDRIVVKGAQCWQTVDLSPPATAGTVVFDECDPVADGQSENAPLGNSGLFQYAKYNYNGDFVPDDSEDSDDSGDGGSGSNGGNSGNSGNGGNGGSGGSGGNGGNGGNDSNGGNSGNSGNGGNNGNSGSGGSSGGFGGIR</sequence>
<accession>A0A1G9VVD2</accession>
<feature type="compositionally biased region" description="Acidic residues" evidence="1">
    <location>
        <begin position="258"/>
        <end position="268"/>
    </location>
</feature>
<organism evidence="2 3">
    <name type="scientific">Halogranum gelatinilyticum</name>
    <dbReference type="NCBI Taxonomy" id="660521"/>
    <lineage>
        <taxon>Archaea</taxon>
        <taxon>Methanobacteriati</taxon>
        <taxon>Methanobacteriota</taxon>
        <taxon>Stenosarchaea group</taxon>
        <taxon>Halobacteria</taxon>
        <taxon>Halobacteriales</taxon>
        <taxon>Haloferacaceae</taxon>
    </lineage>
</organism>
<protein>
    <recommendedName>
        <fullName evidence="4">SipW-cognate class signal peptide</fullName>
    </recommendedName>
</protein>
<keyword evidence="3" id="KW-1185">Reference proteome</keyword>
<proteinExistence type="predicted"/>
<feature type="compositionally biased region" description="Acidic residues" evidence="1">
    <location>
        <begin position="375"/>
        <end position="386"/>
    </location>
</feature>
<evidence type="ECO:0008006" key="4">
    <source>
        <dbReference type="Google" id="ProtNLM"/>
    </source>
</evidence>
<dbReference type="AlphaFoldDB" id="A0A1G9VVD2"/>
<evidence type="ECO:0000313" key="2">
    <source>
        <dbReference type="EMBL" id="SDM76262.1"/>
    </source>
</evidence>
<evidence type="ECO:0000256" key="1">
    <source>
        <dbReference type="SAM" id="MobiDB-lite"/>
    </source>
</evidence>
<feature type="region of interest" description="Disordered" evidence="1">
    <location>
        <begin position="249"/>
        <end position="271"/>
    </location>
</feature>
<reference evidence="3" key="1">
    <citation type="submission" date="2016-10" db="EMBL/GenBank/DDBJ databases">
        <authorList>
            <person name="Varghese N."/>
            <person name="Submissions S."/>
        </authorList>
    </citation>
    <scope>NUCLEOTIDE SEQUENCE [LARGE SCALE GENOMIC DNA]</scope>
    <source>
        <strain evidence="3">CGMCC 1.10119</strain>
    </source>
</reference>